<gene>
    <name evidence="2" type="ORF">BLIN101_00056</name>
</gene>
<dbReference type="GO" id="GO:0033904">
    <property type="term" value="F:dextranase activity"/>
    <property type="evidence" value="ECO:0007669"/>
    <property type="project" value="UniProtKB-EC"/>
</dbReference>
<name>A0A2H1HIF1_BRELN</name>
<dbReference type="Gene3D" id="3.20.20.80">
    <property type="entry name" value="Glycosidases"/>
    <property type="match status" value="1"/>
</dbReference>
<keyword evidence="1" id="KW-0732">Signal</keyword>
<keyword evidence="2" id="KW-0326">Glycosidase</keyword>
<evidence type="ECO:0000256" key="1">
    <source>
        <dbReference type="ARBA" id="ARBA00022729"/>
    </source>
</evidence>
<dbReference type="InterPro" id="IPR025092">
    <property type="entry name" value="Glyco_hydro_66"/>
</dbReference>
<accession>A0A2H1HIF1</accession>
<proteinExistence type="predicted"/>
<dbReference type="Pfam" id="PF13199">
    <property type="entry name" value="Glyco_hydro_66"/>
    <property type="match status" value="1"/>
</dbReference>
<dbReference type="EC" id="3.2.1.11" evidence="2"/>
<keyword evidence="2" id="KW-0378">Hydrolase</keyword>
<protein>
    <submittedName>
        <fullName evidence="2">Glycosyl hydrolase family 66</fullName>
        <ecNumber evidence="2">3.2.1.11</ecNumber>
    </submittedName>
</protein>
<dbReference type="Proteomes" id="UP000234498">
    <property type="component" value="Unassembled WGS sequence"/>
</dbReference>
<dbReference type="AlphaFoldDB" id="A0A2H1HIF1"/>
<organism evidence="2 3">
    <name type="scientific">Brevibacterium linens</name>
    <dbReference type="NCBI Taxonomy" id="1703"/>
    <lineage>
        <taxon>Bacteria</taxon>
        <taxon>Bacillati</taxon>
        <taxon>Actinomycetota</taxon>
        <taxon>Actinomycetes</taxon>
        <taxon>Micrococcales</taxon>
        <taxon>Brevibacteriaceae</taxon>
        <taxon>Brevibacterium</taxon>
    </lineage>
</organism>
<evidence type="ECO:0000313" key="2">
    <source>
        <dbReference type="EMBL" id="SMX62694.1"/>
    </source>
</evidence>
<evidence type="ECO:0000313" key="3">
    <source>
        <dbReference type="Proteomes" id="UP000234498"/>
    </source>
</evidence>
<sequence length="206" mass="22556">MLTLLPTRTSYRPGEPVVIELRGDVPAAGEFVVRRLGEVVHRRPLHPGTLQTPPSLLPGGYGIELETTAGVVRTAVEVTADPRSRLRYGFVASYRPGKDVQAVADLARPLHLNGIQFYDWAYRHADLLGGGEQYDDALGQPITLETVRALVDALRDAGTASYGYAAVYAVGPQEWPRWQQHALRKPTGEPYALGDFLFILDPAAPE</sequence>
<dbReference type="EMBL" id="FXZA01000001">
    <property type="protein sequence ID" value="SMX62694.1"/>
    <property type="molecule type" value="Genomic_DNA"/>
</dbReference>
<reference evidence="2 3" key="1">
    <citation type="submission" date="2017-03" db="EMBL/GenBank/DDBJ databases">
        <authorList>
            <person name="Afonso C.L."/>
            <person name="Miller P.J."/>
            <person name="Scott M.A."/>
            <person name="Spackman E."/>
            <person name="Goraichik I."/>
            <person name="Dimitrov K.M."/>
            <person name="Suarez D.L."/>
            <person name="Swayne D.E."/>
        </authorList>
    </citation>
    <scope>NUCLEOTIDE SEQUENCE [LARGE SCALE GENOMIC DNA]</scope>
    <source>
        <strain evidence="2 3">Mu101</strain>
    </source>
</reference>